<dbReference type="InterPro" id="IPR036291">
    <property type="entry name" value="NAD(P)-bd_dom_sf"/>
</dbReference>
<dbReference type="RefSeq" id="WP_068167487.1">
    <property type="nucleotide sequence ID" value="NZ_AOGK01000020.1"/>
</dbReference>
<dbReference type="InterPro" id="IPR011032">
    <property type="entry name" value="GroES-like_sf"/>
</dbReference>
<dbReference type="InterPro" id="IPR013154">
    <property type="entry name" value="ADH-like_N"/>
</dbReference>
<keyword evidence="3" id="KW-1185">Reference proteome</keyword>
<dbReference type="SUPFAM" id="SSF51735">
    <property type="entry name" value="NAD(P)-binding Rossmann-fold domains"/>
    <property type="match status" value="1"/>
</dbReference>
<dbReference type="InterPro" id="IPR013149">
    <property type="entry name" value="ADH-like_C"/>
</dbReference>
<dbReference type="SUPFAM" id="SSF50129">
    <property type="entry name" value="GroES-like"/>
    <property type="match status" value="1"/>
</dbReference>
<dbReference type="GO" id="GO:0016491">
    <property type="term" value="F:oxidoreductase activity"/>
    <property type="evidence" value="ECO:0007669"/>
    <property type="project" value="InterPro"/>
</dbReference>
<dbReference type="Proteomes" id="UP001152876">
    <property type="component" value="Unassembled WGS sequence"/>
</dbReference>
<reference evidence="2" key="1">
    <citation type="submission" date="2013-01" db="EMBL/GenBank/DDBJ databases">
        <title>Genome draft of Hydrogenophaga taeniospiralis 2K1.</title>
        <authorList>
            <person name="Gomila M."/>
            <person name="Lalucat J."/>
        </authorList>
    </citation>
    <scope>NUCLEOTIDE SEQUENCE</scope>
    <source>
        <strain evidence="2">CCUG 15921</strain>
    </source>
</reference>
<dbReference type="Pfam" id="PF00107">
    <property type="entry name" value="ADH_zinc_N"/>
    <property type="match status" value="1"/>
</dbReference>
<proteinExistence type="predicted"/>
<evidence type="ECO:0000259" key="1">
    <source>
        <dbReference type="SMART" id="SM00829"/>
    </source>
</evidence>
<dbReference type="CDD" id="cd08276">
    <property type="entry name" value="MDR7"/>
    <property type="match status" value="1"/>
</dbReference>
<dbReference type="Gene3D" id="3.90.180.10">
    <property type="entry name" value="Medium-chain alcohol dehydrogenases, catalytic domain"/>
    <property type="match status" value="1"/>
</dbReference>
<evidence type="ECO:0000313" key="2">
    <source>
        <dbReference type="EMBL" id="MDG5977429.1"/>
    </source>
</evidence>
<dbReference type="EMBL" id="AOGK01000020">
    <property type="protein sequence ID" value="MDG5977429.1"/>
    <property type="molecule type" value="Genomic_DNA"/>
</dbReference>
<sequence length="337" mass="35244">MNDTHHTLSRWQLSAYGRQHLAYVEAPMPTPGPGQILVQVAAASLNYRDLLMIDNGMGAPFTAPWTPGSDMAGRVLAVGDGVKRWQAGDEVISTFYAGWIDGRPSPEVFPLGGPGPGMLATHVLLDAQWVAAAPATLSPAQASTLPCAALTAWFALIEQGGLHAGQTVLIHGTGGVALFGLQLARLHGARTVVVSGDPAKREQVLALGATHALARDGDWVAELRALTQGHGADHVLELVGGANVERSVQALAPGGRLSVIGVLDGDRIGTSAYPLIRHQSVLQGINVGHRRALEDLVRAIDVNRLTPTIAASYAASELPAALDHLARGAFGKIVVTF</sequence>
<dbReference type="AlphaFoldDB" id="A0A9X4NVE7"/>
<protein>
    <submittedName>
        <fullName evidence="2">Alcohol dehydrogenase zinc-binding domain-containing protein</fullName>
    </submittedName>
</protein>
<dbReference type="PANTHER" id="PTHR45033:SF2">
    <property type="entry name" value="ZINC-TYPE ALCOHOL DEHYDROGENASE-LIKE PROTEIN C1773.06C"/>
    <property type="match status" value="1"/>
</dbReference>
<organism evidence="2 3">
    <name type="scientific">Hydrogenophaga taeniospiralis CCUG 15921</name>
    <dbReference type="NCBI Taxonomy" id="1281780"/>
    <lineage>
        <taxon>Bacteria</taxon>
        <taxon>Pseudomonadati</taxon>
        <taxon>Pseudomonadota</taxon>
        <taxon>Betaproteobacteria</taxon>
        <taxon>Burkholderiales</taxon>
        <taxon>Comamonadaceae</taxon>
        <taxon>Hydrogenophaga</taxon>
    </lineage>
</organism>
<comment type="caution">
    <text evidence="2">The sequence shown here is derived from an EMBL/GenBank/DDBJ whole genome shotgun (WGS) entry which is preliminary data.</text>
</comment>
<dbReference type="Gene3D" id="3.40.50.720">
    <property type="entry name" value="NAD(P)-binding Rossmann-like Domain"/>
    <property type="match status" value="1"/>
</dbReference>
<name>A0A9X4NVE7_9BURK</name>
<dbReference type="PANTHER" id="PTHR45033">
    <property type="match status" value="1"/>
</dbReference>
<evidence type="ECO:0000313" key="3">
    <source>
        <dbReference type="Proteomes" id="UP001152876"/>
    </source>
</evidence>
<accession>A0A9X4NVE7</accession>
<dbReference type="SMART" id="SM00829">
    <property type="entry name" value="PKS_ER"/>
    <property type="match status" value="1"/>
</dbReference>
<dbReference type="InterPro" id="IPR020843">
    <property type="entry name" value="ER"/>
</dbReference>
<feature type="domain" description="Enoyl reductase (ER)" evidence="1">
    <location>
        <begin position="17"/>
        <end position="335"/>
    </location>
</feature>
<gene>
    <name evidence="2" type="ORF">H010_19392</name>
</gene>
<dbReference type="Pfam" id="PF08240">
    <property type="entry name" value="ADH_N"/>
    <property type="match status" value="1"/>
</dbReference>
<dbReference type="OrthoDB" id="9787435at2"/>
<dbReference type="InterPro" id="IPR052711">
    <property type="entry name" value="Zinc_ADH-like"/>
</dbReference>